<protein>
    <submittedName>
        <fullName evidence="2">Uncharacterized protein</fullName>
    </submittedName>
</protein>
<feature type="region of interest" description="Disordered" evidence="1">
    <location>
        <begin position="54"/>
        <end position="75"/>
    </location>
</feature>
<evidence type="ECO:0000313" key="3">
    <source>
        <dbReference type="Proteomes" id="UP000019812"/>
    </source>
</evidence>
<reference evidence="2 3" key="1">
    <citation type="submission" date="2014-07" db="EMBL/GenBank/DDBJ databases">
        <title>Expanding our view of genomic diversity in Candidatus Accumulibacter clades.</title>
        <authorList>
            <person name="Skennerton C.T."/>
            <person name="Barr J.J."/>
            <person name="Slater F.R."/>
            <person name="Bond P.L."/>
            <person name="Tyson G.W."/>
        </authorList>
    </citation>
    <scope>NUCLEOTIDE SEQUENCE [LARGE SCALE GENOMIC DNA]</scope>
    <source>
        <strain evidence="3">SK-01</strain>
    </source>
</reference>
<name>A0A084Y4E3_9PROT</name>
<dbReference type="Proteomes" id="UP000019812">
    <property type="component" value="Unassembled WGS sequence"/>
</dbReference>
<dbReference type="STRING" id="1457154.CAPSK01_000646"/>
<feature type="compositionally biased region" description="Basic and acidic residues" evidence="1">
    <location>
        <begin position="59"/>
        <end position="75"/>
    </location>
</feature>
<gene>
    <name evidence="2" type="ORF">CAPSK01_000646</name>
</gene>
<comment type="caution">
    <text evidence="2">The sequence shown here is derived from an EMBL/GenBank/DDBJ whole genome shotgun (WGS) entry which is preliminary data.</text>
</comment>
<evidence type="ECO:0000313" key="2">
    <source>
        <dbReference type="EMBL" id="KFB69587.1"/>
    </source>
</evidence>
<organism evidence="2 3">
    <name type="scientific">Candidatus Accumulibacter vicinus</name>
    <dbReference type="NCBI Taxonomy" id="2954382"/>
    <lineage>
        <taxon>Bacteria</taxon>
        <taxon>Pseudomonadati</taxon>
        <taxon>Pseudomonadota</taxon>
        <taxon>Betaproteobacteria</taxon>
        <taxon>Candidatus Accumulibacter</taxon>
    </lineage>
</organism>
<evidence type="ECO:0000256" key="1">
    <source>
        <dbReference type="SAM" id="MobiDB-lite"/>
    </source>
</evidence>
<dbReference type="AlphaFoldDB" id="A0A084Y4E3"/>
<sequence length="75" mass="8416">MEAFRQFYEDAPTSIAVPESLRHKRLEVILLVQEPPASEPPADLKSLLAAMPDVGDDADFNRSPDYGRRDTAWDS</sequence>
<dbReference type="EMBL" id="JDSS02000011">
    <property type="protein sequence ID" value="KFB69587.1"/>
    <property type="molecule type" value="Genomic_DNA"/>
</dbReference>
<dbReference type="RefSeq" id="WP_034922241.1">
    <property type="nucleotide sequence ID" value="NZ_JDSS02000011.1"/>
</dbReference>
<accession>A0A084Y4E3</accession>
<proteinExistence type="predicted"/>